<evidence type="ECO:0000313" key="1">
    <source>
        <dbReference type="EMBL" id="MFC6883469.1"/>
    </source>
</evidence>
<comment type="caution">
    <text evidence="1">The sequence shown here is derived from an EMBL/GenBank/DDBJ whole genome shotgun (WGS) entry which is preliminary data.</text>
</comment>
<organism evidence="1 2">
    <name type="scientific">Actinomadura yumaensis</name>
    <dbReference type="NCBI Taxonomy" id="111807"/>
    <lineage>
        <taxon>Bacteria</taxon>
        <taxon>Bacillati</taxon>
        <taxon>Actinomycetota</taxon>
        <taxon>Actinomycetes</taxon>
        <taxon>Streptosporangiales</taxon>
        <taxon>Thermomonosporaceae</taxon>
        <taxon>Actinomadura</taxon>
    </lineage>
</organism>
<gene>
    <name evidence="1" type="ORF">ACFQKB_27175</name>
</gene>
<proteinExistence type="predicted"/>
<evidence type="ECO:0000313" key="2">
    <source>
        <dbReference type="Proteomes" id="UP001596380"/>
    </source>
</evidence>
<sequence>MSYSNGFRDEYVEEVAQQLLTRHVQDLDDHTVDTLAREIGDVDWYRETDLVQGVKAALEQGSISVTFTPKARPGILLKFSQD</sequence>
<dbReference type="Proteomes" id="UP001596380">
    <property type="component" value="Unassembled WGS sequence"/>
</dbReference>
<keyword evidence="2" id="KW-1185">Reference proteome</keyword>
<accession>A0ABW2CPB7</accession>
<reference evidence="2" key="1">
    <citation type="journal article" date="2019" name="Int. J. Syst. Evol. Microbiol.">
        <title>The Global Catalogue of Microorganisms (GCM) 10K type strain sequencing project: providing services to taxonomists for standard genome sequencing and annotation.</title>
        <authorList>
            <consortium name="The Broad Institute Genomics Platform"/>
            <consortium name="The Broad Institute Genome Sequencing Center for Infectious Disease"/>
            <person name="Wu L."/>
            <person name="Ma J."/>
        </authorList>
    </citation>
    <scope>NUCLEOTIDE SEQUENCE [LARGE SCALE GENOMIC DNA]</scope>
    <source>
        <strain evidence="2">JCM 3369</strain>
    </source>
</reference>
<dbReference type="EMBL" id="JBHSXS010000019">
    <property type="protein sequence ID" value="MFC6883469.1"/>
    <property type="molecule type" value="Genomic_DNA"/>
</dbReference>
<protein>
    <submittedName>
        <fullName evidence="1">Uncharacterized protein</fullName>
    </submittedName>
</protein>
<name>A0ABW2CPB7_9ACTN</name>
<dbReference type="RefSeq" id="WP_378050364.1">
    <property type="nucleotide sequence ID" value="NZ_JBHSXE010000002.1"/>
</dbReference>